<comment type="caution">
    <text evidence="1">The sequence shown here is derived from an EMBL/GenBank/DDBJ whole genome shotgun (WGS) entry which is preliminary data.</text>
</comment>
<dbReference type="Gene3D" id="2.40.10.270">
    <property type="entry name" value="Bacteriophage SPP1 head-tail adaptor protein"/>
    <property type="match status" value="1"/>
</dbReference>
<proteinExistence type="predicted"/>
<evidence type="ECO:0000313" key="1">
    <source>
        <dbReference type="EMBL" id="RWR44987.1"/>
    </source>
</evidence>
<reference evidence="1 2" key="1">
    <citation type="submission" date="2019-01" db="EMBL/GenBank/DDBJ databases">
        <title>Sinorhodobacter populi sp. nov. isolated from the symptomatic bark tissue of Populus euramericana canker.</title>
        <authorList>
            <person name="Xu G."/>
        </authorList>
    </citation>
    <scope>NUCLEOTIDE SEQUENCE [LARGE SCALE GENOMIC DNA]</scope>
    <source>
        <strain evidence="1 2">CCTCC AB2012026</strain>
    </source>
</reference>
<dbReference type="Proteomes" id="UP000286594">
    <property type="component" value="Unassembled WGS sequence"/>
</dbReference>
<accession>A0A443L6Y6</accession>
<dbReference type="NCBIfam" id="TIGR01563">
    <property type="entry name" value="gp16_SPP1"/>
    <property type="match status" value="1"/>
</dbReference>
<dbReference type="InterPro" id="IPR008767">
    <property type="entry name" value="Phage_SPP1_head-tail_adaptor"/>
</dbReference>
<dbReference type="OrthoDB" id="7478737at2"/>
<sequence length="107" mass="11749">MKSGKLRHHIQIEDPSVAVDDYGTPVETGAVVYTLRAEVIQQTAQEYVRDRGDVTEVTVAFRVRNPGGVTTSHRVRFDGAAYDIRQVVPIENGRGLELQTVKIGGDA</sequence>
<keyword evidence="2" id="KW-1185">Reference proteome</keyword>
<protein>
    <submittedName>
        <fullName evidence="1">Head-tail adaptor protein</fullName>
    </submittedName>
</protein>
<dbReference type="RefSeq" id="WP_128151697.1">
    <property type="nucleotide sequence ID" value="NZ_SAVB01000027.1"/>
</dbReference>
<name>A0A443L6Y6_9RHOB</name>
<dbReference type="AlphaFoldDB" id="A0A443L6Y6"/>
<evidence type="ECO:0000313" key="2">
    <source>
        <dbReference type="Proteomes" id="UP000286594"/>
    </source>
</evidence>
<dbReference type="InterPro" id="IPR038666">
    <property type="entry name" value="SSP1_head-tail_sf"/>
</dbReference>
<organism evidence="1 2">
    <name type="scientific">Paenirhodobacter ferrireducens</name>
    <dbReference type="NCBI Taxonomy" id="1215032"/>
    <lineage>
        <taxon>Bacteria</taxon>
        <taxon>Pseudomonadati</taxon>
        <taxon>Pseudomonadota</taxon>
        <taxon>Alphaproteobacteria</taxon>
        <taxon>Rhodobacterales</taxon>
        <taxon>Rhodobacter group</taxon>
        <taxon>Paenirhodobacter</taxon>
    </lineage>
</organism>
<dbReference type="EMBL" id="SAVB01000027">
    <property type="protein sequence ID" value="RWR44987.1"/>
    <property type="molecule type" value="Genomic_DNA"/>
</dbReference>
<gene>
    <name evidence="1" type="ORF">EOW65_17740</name>
</gene>
<dbReference type="Pfam" id="PF05521">
    <property type="entry name" value="Phage_HCP"/>
    <property type="match status" value="1"/>
</dbReference>